<dbReference type="EMBL" id="FQZA01000021">
    <property type="protein sequence ID" value="SHJ79613.1"/>
    <property type="molecule type" value="Genomic_DNA"/>
</dbReference>
<accession>A0A1M6M8J7</accession>
<organism evidence="1 2">
    <name type="scientific">Palleronia salina</name>
    <dbReference type="NCBI Taxonomy" id="313368"/>
    <lineage>
        <taxon>Bacteria</taxon>
        <taxon>Pseudomonadati</taxon>
        <taxon>Pseudomonadota</taxon>
        <taxon>Alphaproteobacteria</taxon>
        <taxon>Rhodobacterales</taxon>
        <taxon>Roseobacteraceae</taxon>
        <taxon>Palleronia</taxon>
    </lineage>
</organism>
<protein>
    <submittedName>
        <fullName evidence="1">Uncharacterized protein</fullName>
    </submittedName>
</protein>
<dbReference type="PROSITE" id="PS51257">
    <property type="entry name" value="PROKAR_LIPOPROTEIN"/>
    <property type="match status" value="1"/>
</dbReference>
<sequence length="101" mass="10915">MPPAPRYGPADTTPTGPVPMPRLLLLAPLLLAACIADPDQIESPEIEVVTDQGTVTCQLYTLRNTLYDRAVLRPASMTDRLANAICRDEGERRLAELNAAG</sequence>
<dbReference type="AlphaFoldDB" id="A0A1M6M8J7"/>
<evidence type="ECO:0000313" key="1">
    <source>
        <dbReference type="EMBL" id="SHJ79613.1"/>
    </source>
</evidence>
<reference evidence="1 2" key="1">
    <citation type="submission" date="2016-11" db="EMBL/GenBank/DDBJ databases">
        <authorList>
            <person name="Jaros S."/>
            <person name="Januszkiewicz K."/>
            <person name="Wedrychowicz H."/>
        </authorList>
    </citation>
    <scope>NUCLEOTIDE SEQUENCE [LARGE SCALE GENOMIC DNA]</scope>
    <source>
        <strain evidence="1 2">DSM 26892</strain>
    </source>
</reference>
<evidence type="ECO:0000313" key="2">
    <source>
        <dbReference type="Proteomes" id="UP000184040"/>
    </source>
</evidence>
<name>A0A1M6M8J7_9RHOB</name>
<keyword evidence="2" id="KW-1185">Reference proteome</keyword>
<gene>
    <name evidence="1" type="ORF">SAMN04488012_12120</name>
</gene>
<dbReference type="Proteomes" id="UP000184040">
    <property type="component" value="Unassembled WGS sequence"/>
</dbReference>
<proteinExistence type="predicted"/>